<evidence type="ECO:0000313" key="3">
    <source>
        <dbReference type="EMBL" id="KAA8493902.1"/>
    </source>
</evidence>
<comment type="caution">
    <text evidence="3">The sequence shown here is derived from an EMBL/GenBank/DDBJ whole genome shotgun (WGS) entry which is preliminary data.</text>
</comment>
<feature type="region of interest" description="Disordered" evidence="1">
    <location>
        <begin position="269"/>
        <end position="301"/>
    </location>
</feature>
<name>A0A5J4YST9_PORPP</name>
<evidence type="ECO:0000313" key="4">
    <source>
        <dbReference type="Proteomes" id="UP000324585"/>
    </source>
</evidence>
<sequence length="301" mass="34051">MATEQVEEAWVSSVHKRLASVRRAAGHGSREDERRLLERLMYRNKNQHRRAHYWCRIRMVRRRLAKLDACDVWNALRALDESVRVFREERPKERAKIGDGRARQRVKTQMKHRQQLSALLAAAQAFIKHATAYERQAQRWMAHDVRQAALAVETLVTAANFLPFAVAILAVLARLYCIESRVLSEIRELRCSLVEQVRDMTSPSSRHQFEDLGVHVAETCREASTPLPPSPSGLRSSPISLYDVFTSGGSLSADVTVDYARSDADTAQRRLQANGSSEKSRRGSQSLGSNEIDDIFGSQAL</sequence>
<feature type="compositionally biased region" description="Polar residues" evidence="1">
    <location>
        <begin position="269"/>
        <end position="289"/>
    </location>
</feature>
<dbReference type="AlphaFoldDB" id="A0A5J4YST9"/>
<evidence type="ECO:0000256" key="2">
    <source>
        <dbReference type="SAM" id="Phobius"/>
    </source>
</evidence>
<accession>A0A5J4YST9</accession>
<keyword evidence="4" id="KW-1185">Reference proteome</keyword>
<reference evidence="4" key="1">
    <citation type="journal article" date="2019" name="Nat. Commun.">
        <title>Expansion of phycobilisome linker gene families in mesophilic red algae.</title>
        <authorList>
            <person name="Lee J."/>
            <person name="Kim D."/>
            <person name="Bhattacharya D."/>
            <person name="Yoon H.S."/>
        </authorList>
    </citation>
    <scope>NUCLEOTIDE SEQUENCE [LARGE SCALE GENOMIC DNA]</scope>
    <source>
        <strain evidence="4">CCMP 1328</strain>
    </source>
</reference>
<protein>
    <recommendedName>
        <fullName evidence="5">Nucleolus and neural progenitor protein-like N-terminal domain-containing protein</fullName>
    </recommendedName>
</protein>
<feature type="transmembrane region" description="Helical" evidence="2">
    <location>
        <begin position="155"/>
        <end position="177"/>
    </location>
</feature>
<gene>
    <name evidence="3" type="ORF">FVE85_3877</name>
</gene>
<organism evidence="3 4">
    <name type="scientific">Porphyridium purpureum</name>
    <name type="common">Red alga</name>
    <name type="synonym">Porphyridium cruentum</name>
    <dbReference type="NCBI Taxonomy" id="35688"/>
    <lineage>
        <taxon>Eukaryota</taxon>
        <taxon>Rhodophyta</taxon>
        <taxon>Bangiophyceae</taxon>
        <taxon>Porphyridiales</taxon>
        <taxon>Porphyridiaceae</taxon>
        <taxon>Porphyridium</taxon>
    </lineage>
</organism>
<evidence type="ECO:0008006" key="5">
    <source>
        <dbReference type="Google" id="ProtNLM"/>
    </source>
</evidence>
<keyword evidence="2" id="KW-0472">Membrane</keyword>
<dbReference type="PANTHER" id="PTHR34786">
    <property type="entry name" value="OS09G0504900 PROTEIN"/>
    <property type="match status" value="1"/>
</dbReference>
<dbReference type="PANTHER" id="PTHR34786:SF1">
    <property type="entry name" value="OS09G0504900 PROTEIN"/>
    <property type="match status" value="1"/>
</dbReference>
<proteinExistence type="predicted"/>
<evidence type="ECO:0000256" key="1">
    <source>
        <dbReference type="SAM" id="MobiDB-lite"/>
    </source>
</evidence>
<dbReference type="Proteomes" id="UP000324585">
    <property type="component" value="Unassembled WGS sequence"/>
</dbReference>
<keyword evidence="2" id="KW-1133">Transmembrane helix</keyword>
<keyword evidence="2" id="KW-0812">Transmembrane</keyword>
<dbReference type="EMBL" id="VRMN01000005">
    <property type="protein sequence ID" value="KAA8493902.1"/>
    <property type="molecule type" value="Genomic_DNA"/>
</dbReference>